<sequence>MVTYLYWIVVIGLVCVALFGLGMRLGKWKPALVLAAVIAVVGSMAYYFWLQQIFVKRYGGVMSITIPQGLQHIGSTWKDDNLWIEDYNPQTNECIFREYSRGDMLQGRVVLKNCHPIGARPSVPPATATE</sequence>
<feature type="transmembrane region" description="Helical" evidence="1">
    <location>
        <begin position="6"/>
        <end position="25"/>
    </location>
</feature>
<evidence type="ECO:0000256" key="1">
    <source>
        <dbReference type="SAM" id="Phobius"/>
    </source>
</evidence>
<accession>A0A1I4T2V4</accession>
<proteinExistence type="predicted"/>
<keyword evidence="1" id="KW-0472">Membrane</keyword>
<dbReference type="Proteomes" id="UP000198519">
    <property type="component" value="Unassembled WGS sequence"/>
</dbReference>
<feature type="transmembrane region" description="Helical" evidence="1">
    <location>
        <begin position="32"/>
        <end position="49"/>
    </location>
</feature>
<name>A0A1I4T2V4_9GAMM</name>
<evidence type="ECO:0000313" key="2">
    <source>
        <dbReference type="EMBL" id="SFM71052.1"/>
    </source>
</evidence>
<dbReference type="RefSeq" id="WP_092026073.1">
    <property type="nucleotide sequence ID" value="NZ_FOUE01000006.1"/>
</dbReference>
<dbReference type="OrthoDB" id="5735142at2"/>
<dbReference type="AlphaFoldDB" id="A0A1I4T2V4"/>
<keyword evidence="1" id="KW-1133">Transmembrane helix</keyword>
<gene>
    <name evidence="2" type="ORF">SAMN04487963_3463</name>
</gene>
<evidence type="ECO:0000313" key="3">
    <source>
        <dbReference type="Proteomes" id="UP000198519"/>
    </source>
</evidence>
<organism evidence="2 3">
    <name type="scientific">Marinobacter zhejiangensis</name>
    <dbReference type="NCBI Taxonomy" id="488535"/>
    <lineage>
        <taxon>Bacteria</taxon>
        <taxon>Pseudomonadati</taxon>
        <taxon>Pseudomonadota</taxon>
        <taxon>Gammaproteobacteria</taxon>
        <taxon>Pseudomonadales</taxon>
        <taxon>Marinobacteraceae</taxon>
        <taxon>Marinobacter</taxon>
    </lineage>
</organism>
<protein>
    <submittedName>
        <fullName evidence="2">Uncharacterized protein</fullName>
    </submittedName>
</protein>
<keyword evidence="1" id="KW-0812">Transmembrane</keyword>
<reference evidence="3" key="1">
    <citation type="submission" date="2016-10" db="EMBL/GenBank/DDBJ databases">
        <authorList>
            <person name="Varghese N."/>
            <person name="Submissions S."/>
        </authorList>
    </citation>
    <scope>NUCLEOTIDE SEQUENCE [LARGE SCALE GENOMIC DNA]</scope>
    <source>
        <strain evidence="3">CGMCC 1.7061</strain>
    </source>
</reference>
<dbReference type="STRING" id="488535.SAMN04487963_3463"/>
<keyword evidence="3" id="KW-1185">Reference proteome</keyword>
<dbReference type="EMBL" id="FOUE01000006">
    <property type="protein sequence ID" value="SFM71052.1"/>
    <property type="molecule type" value="Genomic_DNA"/>
</dbReference>